<dbReference type="Pfam" id="PF05685">
    <property type="entry name" value="Uma2"/>
    <property type="match status" value="1"/>
</dbReference>
<dbReference type="Gene3D" id="3.90.1570.10">
    <property type="entry name" value="tt1808, chain A"/>
    <property type="match status" value="1"/>
</dbReference>
<proteinExistence type="predicted"/>
<dbReference type="GO" id="GO:0004519">
    <property type="term" value="F:endonuclease activity"/>
    <property type="evidence" value="ECO:0007669"/>
    <property type="project" value="UniProtKB-KW"/>
</dbReference>
<keyword evidence="3" id="KW-0378">Hydrolase</keyword>
<dbReference type="PANTHER" id="PTHR35400:SF3">
    <property type="entry name" value="SLL1072 PROTEIN"/>
    <property type="match status" value="1"/>
</dbReference>
<name>A0ABN2V1J9_9ACTN</name>
<dbReference type="InterPro" id="IPR008538">
    <property type="entry name" value="Uma2"/>
</dbReference>
<accession>A0ABN2V1J9</accession>
<dbReference type="CDD" id="cd06260">
    <property type="entry name" value="DUF820-like"/>
    <property type="match status" value="1"/>
</dbReference>
<protein>
    <submittedName>
        <fullName evidence="3">Uma2 family endonuclease</fullName>
    </submittedName>
</protein>
<dbReference type="PANTHER" id="PTHR35400">
    <property type="entry name" value="SLR1083 PROTEIN"/>
    <property type="match status" value="1"/>
</dbReference>
<dbReference type="InterPro" id="IPR011335">
    <property type="entry name" value="Restrct_endonuc-II-like"/>
</dbReference>
<evidence type="ECO:0000313" key="4">
    <source>
        <dbReference type="Proteomes" id="UP001403094"/>
    </source>
</evidence>
<evidence type="ECO:0000256" key="1">
    <source>
        <dbReference type="SAM" id="MobiDB-lite"/>
    </source>
</evidence>
<sequence length="207" mass="22796">MIGFDTGGRSMTGARTRTSLSDAAERDRGLVLYESMDPIEGFSMEYLRGEIVLRASPNTIHNRIVELVRGALPHPDLALWTTTAVAITGQSDRPEPDLAVTGGEHADDYFTAVPSELVLFALEVVSTTRPARRRDYEDKPEIYAQGGIPAYLLVDPNDGTWRLHTDPRPEKGRYQTLHMGAFGEPVVLPEPLGVTIGTDRFRTYPAG</sequence>
<comment type="caution">
    <text evidence="3">The sequence shown here is derived from an EMBL/GenBank/DDBJ whole genome shotgun (WGS) entry which is preliminary data.</text>
</comment>
<dbReference type="InterPro" id="IPR012296">
    <property type="entry name" value="Nuclease_put_TT1808"/>
</dbReference>
<keyword evidence="4" id="KW-1185">Reference proteome</keyword>
<evidence type="ECO:0000259" key="2">
    <source>
        <dbReference type="Pfam" id="PF05685"/>
    </source>
</evidence>
<dbReference type="Proteomes" id="UP001403094">
    <property type="component" value="Unassembled WGS sequence"/>
</dbReference>
<keyword evidence="3" id="KW-0540">Nuclease</keyword>
<feature type="domain" description="Putative restriction endonuclease" evidence="2">
    <location>
        <begin position="40"/>
        <end position="193"/>
    </location>
</feature>
<dbReference type="EMBL" id="BAAANQ010000003">
    <property type="protein sequence ID" value="GAA2047963.1"/>
    <property type="molecule type" value="Genomic_DNA"/>
</dbReference>
<reference evidence="3 4" key="1">
    <citation type="journal article" date="2019" name="Int. J. Syst. Evol. Microbiol.">
        <title>The Global Catalogue of Microorganisms (GCM) 10K type strain sequencing project: providing services to taxonomists for standard genome sequencing and annotation.</title>
        <authorList>
            <consortium name="The Broad Institute Genomics Platform"/>
            <consortium name="The Broad Institute Genome Sequencing Center for Infectious Disease"/>
            <person name="Wu L."/>
            <person name="Ma J."/>
        </authorList>
    </citation>
    <scope>NUCLEOTIDE SEQUENCE [LARGE SCALE GENOMIC DNA]</scope>
    <source>
        <strain evidence="3 4">JCM 14549</strain>
    </source>
</reference>
<feature type="region of interest" description="Disordered" evidence="1">
    <location>
        <begin position="1"/>
        <end position="20"/>
    </location>
</feature>
<dbReference type="SUPFAM" id="SSF52980">
    <property type="entry name" value="Restriction endonuclease-like"/>
    <property type="match status" value="1"/>
</dbReference>
<organism evidence="3 4">
    <name type="scientific">Streptomyces cheonanensis</name>
    <dbReference type="NCBI Taxonomy" id="312720"/>
    <lineage>
        <taxon>Bacteria</taxon>
        <taxon>Bacillati</taxon>
        <taxon>Actinomycetota</taxon>
        <taxon>Actinomycetes</taxon>
        <taxon>Kitasatosporales</taxon>
        <taxon>Streptomycetaceae</taxon>
        <taxon>Streptomyces</taxon>
    </lineage>
</organism>
<gene>
    <name evidence="3" type="ORF">GCM10009757_17370</name>
</gene>
<evidence type="ECO:0000313" key="3">
    <source>
        <dbReference type="EMBL" id="GAA2047963.1"/>
    </source>
</evidence>
<keyword evidence="3" id="KW-0255">Endonuclease</keyword>